<feature type="domain" description="Hemerythrin-like" evidence="1">
    <location>
        <begin position="6"/>
        <end position="139"/>
    </location>
</feature>
<proteinExistence type="predicted"/>
<evidence type="ECO:0000313" key="2">
    <source>
        <dbReference type="EMBL" id="GAA2335884.1"/>
    </source>
</evidence>
<keyword evidence="3" id="KW-1185">Reference proteome</keyword>
<evidence type="ECO:0000313" key="3">
    <source>
        <dbReference type="Proteomes" id="UP001501444"/>
    </source>
</evidence>
<comment type="caution">
    <text evidence="2">The sequence shown here is derived from an EMBL/GenBank/DDBJ whole genome shotgun (WGS) entry which is preliminary data.</text>
</comment>
<dbReference type="Pfam" id="PF01814">
    <property type="entry name" value="Hemerythrin"/>
    <property type="match status" value="1"/>
</dbReference>
<reference evidence="3" key="1">
    <citation type="journal article" date="2019" name="Int. J. Syst. Evol. Microbiol.">
        <title>The Global Catalogue of Microorganisms (GCM) 10K type strain sequencing project: providing services to taxonomists for standard genome sequencing and annotation.</title>
        <authorList>
            <consortium name="The Broad Institute Genomics Platform"/>
            <consortium name="The Broad Institute Genome Sequencing Center for Infectious Disease"/>
            <person name="Wu L."/>
            <person name="Ma J."/>
        </authorList>
    </citation>
    <scope>NUCLEOTIDE SEQUENCE [LARGE SCALE GENOMIC DNA]</scope>
    <source>
        <strain evidence="3">JCM 3272</strain>
    </source>
</reference>
<sequence length="213" mass="23304">MGPDVQEMVVIHRVFRRELAAIPALVRATTPGDTARAGVIGAHADFVLGFLHAHHSGEDELLWPLLLQRAAPSAELVRTMQAQHHGVEEATEATRDALRAWTAAPDRPAADRLAGLVERLREALVAHLDLEEREILPLVSRHVSAAEWAALAEHGKNATPRRQLPLVFGALLEDASADERAGLLAAVPAPIRFFLRTAGARQYRRHVTRVRAA</sequence>
<accession>A0ABP5SPT1</accession>
<dbReference type="EMBL" id="BAAARV010000016">
    <property type="protein sequence ID" value="GAA2335884.1"/>
    <property type="molecule type" value="Genomic_DNA"/>
</dbReference>
<protein>
    <recommendedName>
        <fullName evidence="1">Hemerythrin-like domain-containing protein</fullName>
    </recommendedName>
</protein>
<dbReference type="InterPro" id="IPR012312">
    <property type="entry name" value="Hemerythrin-like"/>
</dbReference>
<dbReference type="RefSeq" id="WP_344611609.1">
    <property type="nucleotide sequence ID" value="NZ_BAAARV010000016.1"/>
</dbReference>
<dbReference type="Proteomes" id="UP001501444">
    <property type="component" value="Unassembled WGS sequence"/>
</dbReference>
<name>A0ABP5SPT1_9ACTN</name>
<organism evidence="2 3">
    <name type="scientific">Dactylosporangium salmoneum</name>
    <dbReference type="NCBI Taxonomy" id="53361"/>
    <lineage>
        <taxon>Bacteria</taxon>
        <taxon>Bacillati</taxon>
        <taxon>Actinomycetota</taxon>
        <taxon>Actinomycetes</taxon>
        <taxon>Micromonosporales</taxon>
        <taxon>Micromonosporaceae</taxon>
        <taxon>Dactylosporangium</taxon>
    </lineage>
</organism>
<dbReference type="Gene3D" id="1.20.120.520">
    <property type="entry name" value="nmb1532 protein domain like"/>
    <property type="match status" value="1"/>
</dbReference>
<gene>
    <name evidence="2" type="ORF">GCM10010170_015990</name>
</gene>
<evidence type="ECO:0000259" key="1">
    <source>
        <dbReference type="Pfam" id="PF01814"/>
    </source>
</evidence>
<dbReference type="CDD" id="cd12108">
    <property type="entry name" value="Hr-like"/>
    <property type="match status" value="1"/>
</dbReference>